<name>A0A106BNS5_THIDE</name>
<dbReference type="AlphaFoldDB" id="A0A106BNS5"/>
<dbReference type="PATRIC" id="fig|36861.3.peg.1493"/>
<proteinExistence type="predicted"/>
<organism evidence="1 2">
    <name type="scientific">Thiobacillus denitrificans</name>
    <dbReference type="NCBI Taxonomy" id="36861"/>
    <lineage>
        <taxon>Bacteria</taxon>
        <taxon>Pseudomonadati</taxon>
        <taxon>Pseudomonadota</taxon>
        <taxon>Betaproteobacteria</taxon>
        <taxon>Nitrosomonadales</taxon>
        <taxon>Thiobacillaceae</taxon>
        <taxon>Thiobacillus</taxon>
    </lineage>
</organism>
<dbReference type="EMBL" id="LDUG01000022">
    <property type="protein sequence ID" value="KVW95880.1"/>
    <property type="molecule type" value="Genomic_DNA"/>
</dbReference>
<gene>
    <name evidence="1" type="ORF">ABW22_09190</name>
</gene>
<evidence type="ECO:0000313" key="1">
    <source>
        <dbReference type="EMBL" id="KVW95880.1"/>
    </source>
</evidence>
<sequence>MTSLGGWSAEAYQFPEGTYLLTITEATGVCSRVDYIALIDEEGYDKIRYSGCRDYYANDAGRIEVGLKAALKVARSARCWQKWSACFDSKGNYRDAGKIKTFVGGLHL</sequence>
<evidence type="ECO:0000313" key="2">
    <source>
        <dbReference type="Proteomes" id="UP000064243"/>
    </source>
</evidence>
<keyword evidence="2" id="KW-1185">Reference proteome</keyword>
<dbReference type="Proteomes" id="UP000064243">
    <property type="component" value="Unassembled WGS sequence"/>
</dbReference>
<accession>A0A106BNS5</accession>
<comment type="caution">
    <text evidence="1">The sequence shown here is derived from an EMBL/GenBank/DDBJ whole genome shotgun (WGS) entry which is preliminary data.</text>
</comment>
<reference evidence="1 2" key="1">
    <citation type="journal article" date="2015" name="Appl. Environ. Microbiol.">
        <title>Aerobic and Anaerobic Thiosulfate Oxidation by a Cold-Adapted, Subglacial Chemoautotroph.</title>
        <authorList>
            <person name="Harrold Z.R."/>
            <person name="Skidmore M.L."/>
            <person name="Hamilton T.L."/>
            <person name="Desch L."/>
            <person name="Amada K."/>
            <person name="van Gelder W."/>
            <person name="Glover K."/>
            <person name="Roden E.E."/>
            <person name="Boyd E.S."/>
        </authorList>
    </citation>
    <scope>NUCLEOTIDE SEQUENCE [LARGE SCALE GENOMIC DNA]</scope>
    <source>
        <strain evidence="1 2">RG</strain>
    </source>
</reference>
<protein>
    <submittedName>
        <fullName evidence="1">Uncharacterized protein</fullName>
    </submittedName>
</protein>